<dbReference type="AlphaFoldDB" id="A0A813LRW8"/>
<name>A0A813LRW8_POLGL</name>
<evidence type="ECO:0000313" key="3">
    <source>
        <dbReference type="EMBL" id="CAE8731237.1"/>
    </source>
</evidence>
<dbReference type="EMBL" id="CAJNNW010035981">
    <property type="protein sequence ID" value="CAE8731237.1"/>
    <property type="molecule type" value="Genomic_DNA"/>
</dbReference>
<keyword evidence="2" id="KW-1133">Transmembrane helix</keyword>
<evidence type="ECO:0000256" key="1">
    <source>
        <dbReference type="SAM" id="MobiDB-lite"/>
    </source>
</evidence>
<reference evidence="3" key="1">
    <citation type="submission" date="2021-02" db="EMBL/GenBank/DDBJ databases">
        <authorList>
            <person name="Dougan E. K."/>
            <person name="Rhodes N."/>
            <person name="Thang M."/>
            <person name="Chan C."/>
        </authorList>
    </citation>
    <scope>NUCLEOTIDE SEQUENCE</scope>
</reference>
<feature type="region of interest" description="Disordered" evidence="1">
    <location>
        <begin position="1"/>
        <end position="34"/>
    </location>
</feature>
<gene>
    <name evidence="3" type="ORF">PGLA2088_LOCUS45950</name>
</gene>
<feature type="non-terminal residue" evidence="3">
    <location>
        <position position="1"/>
    </location>
</feature>
<keyword evidence="2" id="KW-0472">Membrane</keyword>
<protein>
    <submittedName>
        <fullName evidence="3">Uncharacterized protein</fullName>
    </submittedName>
</protein>
<keyword evidence="2" id="KW-0812">Transmembrane</keyword>
<proteinExistence type="predicted"/>
<evidence type="ECO:0000256" key="2">
    <source>
        <dbReference type="SAM" id="Phobius"/>
    </source>
</evidence>
<accession>A0A813LRW8</accession>
<dbReference type="Proteomes" id="UP000626109">
    <property type="component" value="Unassembled WGS sequence"/>
</dbReference>
<organism evidence="3 4">
    <name type="scientific">Polarella glacialis</name>
    <name type="common">Dinoflagellate</name>
    <dbReference type="NCBI Taxonomy" id="89957"/>
    <lineage>
        <taxon>Eukaryota</taxon>
        <taxon>Sar</taxon>
        <taxon>Alveolata</taxon>
        <taxon>Dinophyceae</taxon>
        <taxon>Suessiales</taxon>
        <taxon>Suessiaceae</taxon>
        <taxon>Polarella</taxon>
    </lineage>
</organism>
<comment type="caution">
    <text evidence="3">The sequence shown here is derived from an EMBL/GenBank/DDBJ whole genome shotgun (WGS) entry which is preliminary data.</text>
</comment>
<feature type="non-terminal residue" evidence="3">
    <location>
        <position position="143"/>
    </location>
</feature>
<feature type="transmembrane region" description="Helical" evidence="2">
    <location>
        <begin position="48"/>
        <end position="76"/>
    </location>
</feature>
<evidence type="ECO:0000313" key="4">
    <source>
        <dbReference type="Proteomes" id="UP000626109"/>
    </source>
</evidence>
<sequence>AYSLSEPRGVNAMSQQRPPFPGGRGESQDEEHTNLRSKGLLPAIGVGAAVYFVTGIVSVGTLGLVGVGAGVGYGVGSWIADKFQKKQDGERARNSVRVDEMPWAVQVALQQWTDFVSRRAAGRQLTEADVDRVWAEFEQMEPT</sequence>